<feature type="domain" description="NAD-dependent epimerase/dehydratase" evidence="2">
    <location>
        <begin position="3"/>
        <end position="116"/>
    </location>
</feature>
<dbReference type="SUPFAM" id="SSF51735">
    <property type="entry name" value="NAD(P)-binding Rossmann-fold domains"/>
    <property type="match status" value="1"/>
</dbReference>
<organism evidence="3 4">
    <name type="scientific">Marmoricola endophyticus</name>
    <dbReference type="NCBI Taxonomy" id="2040280"/>
    <lineage>
        <taxon>Bacteria</taxon>
        <taxon>Bacillati</taxon>
        <taxon>Actinomycetota</taxon>
        <taxon>Actinomycetes</taxon>
        <taxon>Propionibacteriales</taxon>
        <taxon>Nocardioidaceae</taxon>
        <taxon>Marmoricola</taxon>
    </lineage>
</organism>
<dbReference type="Proteomes" id="UP000649179">
    <property type="component" value="Unassembled WGS sequence"/>
</dbReference>
<dbReference type="PANTHER" id="PTHR48079">
    <property type="entry name" value="PROTEIN YEEZ"/>
    <property type="match status" value="1"/>
</dbReference>
<accession>A0A917BQ64</accession>
<feature type="region of interest" description="Disordered" evidence="1">
    <location>
        <begin position="304"/>
        <end position="328"/>
    </location>
</feature>
<dbReference type="GO" id="GO:0005737">
    <property type="term" value="C:cytoplasm"/>
    <property type="evidence" value="ECO:0007669"/>
    <property type="project" value="TreeGrafter"/>
</dbReference>
<dbReference type="GO" id="GO:0004029">
    <property type="term" value="F:aldehyde dehydrogenase (NAD+) activity"/>
    <property type="evidence" value="ECO:0007669"/>
    <property type="project" value="TreeGrafter"/>
</dbReference>
<comment type="caution">
    <text evidence="3">The sequence shown here is derived from an EMBL/GenBank/DDBJ whole genome shotgun (WGS) entry which is preliminary data.</text>
</comment>
<dbReference type="EMBL" id="BMKQ01000001">
    <property type="protein sequence ID" value="GGF52355.1"/>
    <property type="molecule type" value="Genomic_DNA"/>
</dbReference>
<feature type="compositionally biased region" description="Basic and acidic residues" evidence="1">
    <location>
        <begin position="304"/>
        <end position="313"/>
    </location>
</feature>
<dbReference type="AlphaFoldDB" id="A0A917BQ64"/>
<evidence type="ECO:0000313" key="4">
    <source>
        <dbReference type="Proteomes" id="UP000649179"/>
    </source>
</evidence>
<evidence type="ECO:0000256" key="1">
    <source>
        <dbReference type="SAM" id="MobiDB-lite"/>
    </source>
</evidence>
<dbReference type="RefSeq" id="WP_188780323.1">
    <property type="nucleotide sequence ID" value="NZ_BMKQ01000001.1"/>
</dbReference>
<dbReference type="PANTHER" id="PTHR48079:SF6">
    <property type="entry name" value="NAD(P)-BINDING DOMAIN-CONTAINING PROTEIN-RELATED"/>
    <property type="match status" value="1"/>
</dbReference>
<gene>
    <name evidence="3" type="ORF">GCM10011519_27910</name>
</gene>
<dbReference type="Pfam" id="PF01370">
    <property type="entry name" value="Epimerase"/>
    <property type="match status" value="1"/>
</dbReference>
<evidence type="ECO:0000259" key="2">
    <source>
        <dbReference type="Pfam" id="PF01370"/>
    </source>
</evidence>
<reference evidence="3" key="2">
    <citation type="submission" date="2020-09" db="EMBL/GenBank/DDBJ databases">
        <authorList>
            <person name="Sun Q."/>
            <person name="Zhou Y."/>
        </authorList>
    </citation>
    <scope>NUCLEOTIDE SEQUENCE</scope>
    <source>
        <strain evidence="3">CGMCC 1.16067</strain>
    </source>
</reference>
<dbReference type="InterPro" id="IPR051783">
    <property type="entry name" value="NAD(P)-dependent_oxidoreduct"/>
</dbReference>
<dbReference type="InterPro" id="IPR001509">
    <property type="entry name" value="Epimerase_deHydtase"/>
</dbReference>
<evidence type="ECO:0000313" key="3">
    <source>
        <dbReference type="EMBL" id="GGF52355.1"/>
    </source>
</evidence>
<dbReference type="Gene3D" id="3.40.50.720">
    <property type="entry name" value="NAD(P)-binding Rossmann-like Domain"/>
    <property type="match status" value="1"/>
</dbReference>
<name>A0A917BQ64_9ACTN</name>
<reference evidence="3" key="1">
    <citation type="journal article" date="2014" name="Int. J. Syst. Evol. Microbiol.">
        <title>Complete genome sequence of Corynebacterium casei LMG S-19264T (=DSM 44701T), isolated from a smear-ripened cheese.</title>
        <authorList>
            <consortium name="US DOE Joint Genome Institute (JGI-PGF)"/>
            <person name="Walter F."/>
            <person name="Albersmeier A."/>
            <person name="Kalinowski J."/>
            <person name="Ruckert C."/>
        </authorList>
    </citation>
    <scope>NUCLEOTIDE SEQUENCE</scope>
    <source>
        <strain evidence="3">CGMCC 1.16067</strain>
    </source>
</reference>
<protein>
    <recommendedName>
        <fullName evidence="2">NAD-dependent epimerase/dehydratase domain-containing protein</fullName>
    </recommendedName>
</protein>
<sequence length="328" mass="35447">MKVLVTGARGYVGSRLVPLLLAAGHDVRITATSSPDPDTLWWLSHVEVARTDVLDADDVLRATDGVDAVYYLVHDLGDADFARTDRQAAENLAGACVTNDVGRVVYLSGLVPDVPREDQSAHIDSRLEVEQILTSAAGVTALTLRAAVLVGAASTSFEIIRQISTRLPVQPIPTWMKDCRVQPIATVDALAALVGALTVESGSRHWDVGGTEVLSYGDLVATYGEVADLHRLQIPVPLLPTGLVGALAGLLTDVPKQTVESLVESLHHDMVCADDEFVRDLLPADHRLVGLREGIERALDRAQQDLPGEHRDPMTLMPQDPEWARRSF</sequence>
<dbReference type="InterPro" id="IPR036291">
    <property type="entry name" value="NAD(P)-bd_dom_sf"/>
</dbReference>
<proteinExistence type="predicted"/>
<keyword evidence="4" id="KW-1185">Reference proteome</keyword>